<feature type="domain" description="Aldehyde dehydrogenase" evidence="2">
    <location>
        <begin position="24"/>
        <end position="466"/>
    </location>
</feature>
<dbReference type="GO" id="GO:0016620">
    <property type="term" value="F:oxidoreductase activity, acting on the aldehyde or oxo group of donors, NAD or NADP as acceptor"/>
    <property type="evidence" value="ECO:0007669"/>
    <property type="project" value="InterPro"/>
</dbReference>
<dbReference type="PANTHER" id="PTHR43353:SF3">
    <property type="entry name" value="ALDEHYDE DEHYDROGENASE-RELATED"/>
    <property type="match status" value="1"/>
</dbReference>
<dbReference type="CDD" id="cd07129">
    <property type="entry name" value="ALDH_KGSADH"/>
    <property type="match status" value="1"/>
</dbReference>
<evidence type="ECO:0000313" key="4">
    <source>
        <dbReference type="Proteomes" id="UP000290244"/>
    </source>
</evidence>
<name>A0A4P6P7N4_9GAMM</name>
<dbReference type="AlphaFoldDB" id="A0A4P6P7N4"/>
<gene>
    <name evidence="3" type="ORF">EMK97_07580</name>
</gene>
<evidence type="ECO:0000256" key="1">
    <source>
        <dbReference type="ARBA" id="ARBA00023002"/>
    </source>
</evidence>
<dbReference type="SUPFAM" id="SSF53720">
    <property type="entry name" value="ALDH-like"/>
    <property type="match status" value="1"/>
</dbReference>
<dbReference type="PANTHER" id="PTHR43353">
    <property type="entry name" value="SUCCINATE-SEMIALDEHYDE DEHYDROGENASE, MITOCHONDRIAL"/>
    <property type="match status" value="1"/>
</dbReference>
<dbReference type="InterPro" id="IPR016162">
    <property type="entry name" value="Ald_DH_N"/>
</dbReference>
<dbReference type="OrthoDB" id="9770537at2"/>
<dbReference type="InterPro" id="IPR015590">
    <property type="entry name" value="Aldehyde_DH_dom"/>
</dbReference>
<proteinExistence type="predicted"/>
<dbReference type="KEGG" id="lsd:EMK97_07580"/>
<dbReference type="Proteomes" id="UP000290244">
    <property type="component" value="Chromosome"/>
</dbReference>
<evidence type="ECO:0000259" key="2">
    <source>
        <dbReference type="Pfam" id="PF00171"/>
    </source>
</evidence>
<dbReference type="EMBL" id="CP034759">
    <property type="protein sequence ID" value="QBG37756.1"/>
    <property type="molecule type" value="Genomic_DNA"/>
</dbReference>
<protein>
    <submittedName>
        <fullName evidence="3">Aldehyde dehydrogenase (NADP(+))</fullName>
    </submittedName>
</protein>
<organism evidence="3 4">
    <name type="scientific">Litorilituus sediminis</name>
    <dbReference type="NCBI Taxonomy" id="718192"/>
    <lineage>
        <taxon>Bacteria</taxon>
        <taxon>Pseudomonadati</taxon>
        <taxon>Pseudomonadota</taxon>
        <taxon>Gammaproteobacteria</taxon>
        <taxon>Alteromonadales</taxon>
        <taxon>Colwelliaceae</taxon>
        <taxon>Litorilituus</taxon>
    </lineage>
</organism>
<dbReference type="InterPro" id="IPR016163">
    <property type="entry name" value="Ald_DH_C"/>
</dbReference>
<keyword evidence="4" id="KW-1185">Reference proteome</keyword>
<reference evidence="3 4" key="1">
    <citation type="submission" date="2018-12" db="EMBL/GenBank/DDBJ databases">
        <title>Complete genome of Litorilituus sediminis.</title>
        <authorList>
            <person name="Liu A."/>
            <person name="Rong J."/>
        </authorList>
    </citation>
    <scope>NUCLEOTIDE SEQUENCE [LARGE SCALE GENOMIC DNA]</scope>
    <source>
        <strain evidence="3 4">JCM 17549</strain>
    </source>
</reference>
<dbReference type="Gene3D" id="3.40.605.10">
    <property type="entry name" value="Aldehyde Dehydrogenase, Chain A, domain 1"/>
    <property type="match status" value="1"/>
</dbReference>
<evidence type="ECO:0000313" key="3">
    <source>
        <dbReference type="EMBL" id="QBG37756.1"/>
    </source>
</evidence>
<accession>A0A4P6P7N4</accession>
<sequence>MTISGKNLVAGEWTGEVEGGFTAFDAQSGEALAQTYADATEAEVNEAITAANEAFKTFGTLEPAMRAQFLRTIGEQIVALGDELVEIATTETGLPAMRIQGERGRTVGQLNLFADLLESGEYDAVIDLADPAREPLPKPDTRLGYIPLGVVGVFAASNFPLAFSTAGGDTASALAAGCPVIMKAHAAHPGTAELVAQAILKAIEICQLPKGVFSLLQGKNYGIATQIVTHPLVKAVGFTGSERVGLILQQQINERPEPIPFYGELGSLNPQMIMANKVAQDGPALAEALVGSLMMGQGQFCTSPGLWVVVEDDNYAAFEAAAAKAISAQPAGVMLTPKMAQGYIDTVEEWKKSGATLVAEGQAAEVAHHARANLFSTDLATFKTNELLREEVFGSTALIVRCKDAAEQQEFISYIKGQLTGAIHAVDADLEATRQVAQLLVHKVGRLIYNQMPTGVEVCASMNHGGPFPASTDLRTTSVGSKAITRFQRPICYQNMPAELLPELLK</sequence>
<dbReference type="InterPro" id="IPR050740">
    <property type="entry name" value="Aldehyde_DH_Superfamily"/>
</dbReference>
<dbReference type="InterPro" id="IPR044151">
    <property type="entry name" value="ALDH_KGSADH"/>
</dbReference>
<dbReference type="InterPro" id="IPR016161">
    <property type="entry name" value="Ald_DH/histidinol_DH"/>
</dbReference>
<dbReference type="Pfam" id="PF00171">
    <property type="entry name" value="Aldedh"/>
    <property type="match status" value="1"/>
</dbReference>
<keyword evidence="1" id="KW-0560">Oxidoreductase</keyword>
<dbReference type="Gene3D" id="3.40.309.10">
    <property type="entry name" value="Aldehyde Dehydrogenase, Chain A, domain 2"/>
    <property type="match status" value="1"/>
</dbReference>